<evidence type="ECO:0000313" key="3">
    <source>
        <dbReference type="Proteomes" id="UP001310594"/>
    </source>
</evidence>
<dbReference type="Proteomes" id="UP001310594">
    <property type="component" value="Unassembled WGS sequence"/>
</dbReference>
<reference evidence="2" key="1">
    <citation type="submission" date="2023-08" db="EMBL/GenBank/DDBJ databases">
        <title>Black Yeasts Isolated from many extreme environments.</title>
        <authorList>
            <person name="Coleine C."/>
            <person name="Stajich J.E."/>
            <person name="Selbmann L."/>
        </authorList>
    </citation>
    <scope>NUCLEOTIDE SEQUENCE</scope>
    <source>
        <strain evidence="2">CCFEE 5810</strain>
    </source>
</reference>
<protein>
    <submittedName>
        <fullName evidence="2">Uncharacterized protein</fullName>
    </submittedName>
</protein>
<gene>
    <name evidence="2" type="ORF">LTR97_008592</name>
</gene>
<feature type="region of interest" description="Disordered" evidence="1">
    <location>
        <begin position="40"/>
        <end position="84"/>
    </location>
</feature>
<feature type="compositionally biased region" description="Basic and acidic residues" evidence="1">
    <location>
        <begin position="53"/>
        <end position="65"/>
    </location>
</feature>
<evidence type="ECO:0000256" key="1">
    <source>
        <dbReference type="SAM" id="MobiDB-lite"/>
    </source>
</evidence>
<name>A0AAN7W212_9PEZI</name>
<comment type="caution">
    <text evidence="2">The sequence shown here is derived from an EMBL/GenBank/DDBJ whole genome shotgun (WGS) entry which is preliminary data.</text>
</comment>
<dbReference type="AlphaFoldDB" id="A0AAN7W212"/>
<sequence length="84" mass="8854">MSHPNPLGSNPPGRPPGPLWCTCGCGDCKPMVWNEITEEYENPPTGQAPDTAAMHHADRAARAEVPETAEAVGSAPPKDDGSFE</sequence>
<proteinExistence type="predicted"/>
<evidence type="ECO:0000313" key="2">
    <source>
        <dbReference type="EMBL" id="KAK5696172.1"/>
    </source>
</evidence>
<organism evidence="2 3">
    <name type="scientific">Elasticomyces elasticus</name>
    <dbReference type="NCBI Taxonomy" id="574655"/>
    <lineage>
        <taxon>Eukaryota</taxon>
        <taxon>Fungi</taxon>
        <taxon>Dikarya</taxon>
        <taxon>Ascomycota</taxon>
        <taxon>Pezizomycotina</taxon>
        <taxon>Dothideomycetes</taxon>
        <taxon>Dothideomycetidae</taxon>
        <taxon>Mycosphaerellales</taxon>
        <taxon>Teratosphaeriaceae</taxon>
        <taxon>Elasticomyces</taxon>
    </lineage>
</organism>
<accession>A0AAN7W212</accession>
<dbReference type="EMBL" id="JAVRQU010000013">
    <property type="protein sequence ID" value="KAK5696172.1"/>
    <property type="molecule type" value="Genomic_DNA"/>
</dbReference>